<dbReference type="EMBL" id="AFFY01000029">
    <property type="protein sequence ID" value="EHG99903.1"/>
    <property type="molecule type" value="Genomic_DNA"/>
</dbReference>
<dbReference type="STRING" id="762968.HMPREF9441_02222"/>
<evidence type="ECO:0008006" key="3">
    <source>
        <dbReference type="Google" id="ProtNLM"/>
    </source>
</evidence>
<dbReference type="PATRIC" id="fig|762968.3.peg.1981"/>
<organism evidence="1 2">
    <name type="scientific">Paraprevotella clara YIT 11840</name>
    <dbReference type="NCBI Taxonomy" id="762968"/>
    <lineage>
        <taxon>Bacteria</taxon>
        <taxon>Pseudomonadati</taxon>
        <taxon>Bacteroidota</taxon>
        <taxon>Bacteroidia</taxon>
        <taxon>Bacteroidales</taxon>
        <taxon>Prevotellaceae</taxon>
        <taxon>Paraprevotella</taxon>
    </lineage>
</organism>
<evidence type="ECO:0000313" key="2">
    <source>
        <dbReference type="Proteomes" id="UP000003598"/>
    </source>
</evidence>
<dbReference type="HOGENOM" id="CLU_727289_0_0_10"/>
<dbReference type="Proteomes" id="UP000003598">
    <property type="component" value="Unassembled WGS sequence"/>
</dbReference>
<dbReference type="RefSeq" id="WP_008620588.1">
    <property type="nucleotide sequence ID" value="NZ_JH376602.1"/>
</dbReference>
<gene>
    <name evidence="1" type="ORF">HMPREF9441_02222</name>
</gene>
<keyword evidence="2" id="KW-1185">Reference proteome</keyword>
<dbReference type="AlphaFoldDB" id="G5SS72"/>
<proteinExistence type="predicted"/>
<dbReference type="GeneID" id="93557657"/>
<dbReference type="PROSITE" id="PS51257">
    <property type="entry name" value="PROKAR_LIPOPROTEIN"/>
    <property type="match status" value="1"/>
</dbReference>
<dbReference type="OrthoDB" id="10000365at2"/>
<accession>G5SS72</accession>
<protein>
    <recommendedName>
        <fullName evidence="3">Major fimbrial subunit protein N-terminal domain-containing protein</fullName>
    </recommendedName>
</protein>
<name>G5SS72_9BACT</name>
<evidence type="ECO:0000313" key="1">
    <source>
        <dbReference type="EMBL" id="EHG99903.1"/>
    </source>
</evidence>
<reference evidence="1 2" key="1">
    <citation type="submission" date="2011-03" db="EMBL/GenBank/DDBJ databases">
        <authorList>
            <person name="Weinstock G."/>
            <person name="Sodergren E."/>
            <person name="Clifton S."/>
            <person name="Fulton L."/>
            <person name="Fulton B."/>
            <person name="Courtney L."/>
            <person name="Fronick C."/>
            <person name="Harrison M."/>
            <person name="Strong C."/>
            <person name="Farmer C."/>
            <person name="Delahaunty K."/>
            <person name="Markovic C."/>
            <person name="Hall O."/>
            <person name="Minx P."/>
            <person name="Tomlinson C."/>
            <person name="Mitreva M."/>
            <person name="Hou S."/>
            <person name="Chen J."/>
            <person name="Wollam A."/>
            <person name="Pepin K.H."/>
            <person name="Johnson M."/>
            <person name="Bhonagiri V."/>
            <person name="Zhang X."/>
            <person name="Suruliraj S."/>
            <person name="Warren W."/>
            <person name="Chinwalla A."/>
            <person name="Mardis E.R."/>
            <person name="Wilson R.K."/>
        </authorList>
    </citation>
    <scope>NUCLEOTIDE SEQUENCE [LARGE SCALE GENOMIC DNA]</scope>
    <source>
        <strain evidence="1 2">YIT 11840</strain>
    </source>
</reference>
<sequence length="408" mass="46097">MRKTMVHNFLYGSLSWGILWMALLLGSCKDSVEEPGFDDAYARVPQSVVMQLNVALSAPTRDVPDCEKVKELRVILLDEKTKNVELNELMDVENYSVPEDSRFLYEYKKEGIMTTVGKKILYALANSEELIQDIVTLPGAEMITGLDSLKLTNGTGNFPFPKHGKVPIASRKEHITLSVDNGMEDFVTRATHVYLTKVTVELAYVPVKFSLSYENGDNAVPMEVLEWKIDQLAKTSYLVPRMNDSEWDKLVNLAGTTDAQEWVRNYEVPAESGFHGYSHVYEKPIAIKYDDGQPKADENTYYLHETKFLGNVKRDDVQKDDAQENNVQEYYLTLKIRKTEEGADQNPVSVSAKLPNLESLVRGTHVVIKARVRQWPEPGDNSLDVRVTTWIDDKPVDGGWEEVTPGGI</sequence>
<comment type="caution">
    <text evidence="1">The sequence shown here is derived from an EMBL/GenBank/DDBJ whole genome shotgun (WGS) entry which is preliminary data.</text>
</comment>